<dbReference type="EMBL" id="FOYN01000004">
    <property type="protein sequence ID" value="SFR56399.1"/>
    <property type="molecule type" value="Genomic_DNA"/>
</dbReference>
<organism evidence="2 3">
    <name type="scientific">Halorubrum sodomense</name>
    <dbReference type="NCBI Taxonomy" id="35743"/>
    <lineage>
        <taxon>Archaea</taxon>
        <taxon>Methanobacteriati</taxon>
        <taxon>Methanobacteriota</taxon>
        <taxon>Stenosarchaea group</taxon>
        <taxon>Halobacteria</taxon>
        <taxon>Halobacteriales</taxon>
        <taxon>Haloferacaceae</taxon>
        <taxon>Halorubrum</taxon>
    </lineage>
</organism>
<protein>
    <submittedName>
        <fullName evidence="2">NurA domain-containing protein</fullName>
    </submittedName>
</protein>
<dbReference type="Proteomes" id="UP000198932">
    <property type="component" value="Unassembled WGS sequence"/>
</dbReference>
<proteinExistence type="predicted"/>
<evidence type="ECO:0000259" key="1">
    <source>
        <dbReference type="SMART" id="SM00933"/>
    </source>
</evidence>
<evidence type="ECO:0000313" key="2">
    <source>
        <dbReference type="EMBL" id="SFR56399.1"/>
    </source>
</evidence>
<dbReference type="Pfam" id="PF09376">
    <property type="entry name" value="NurA"/>
    <property type="match status" value="1"/>
</dbReference>
<dbReference type="AlphaFoldDB" id="A0A1I6HPL8"/>
<dbReference type="STRING" id="35743.SAMN04487937_2797"/>
<dbReference type="InterPro" id="IPR018977">
    <property type="entry name" value="NurA_domain"/>
</dbReference>
<dbReference type="OrthoDB" id="190207at2157"/>
<dbReference type="RefSeq" id="WP_092923592.1">
    <property type="nucleotide sequence ID" value="NZ_FOYN01000004.1"/>
</dbReference>
<sequence>MVGHSDFEALEAIFEHIAETVADEEDGQSARDIFREWIGTDGGEITVLDSPEVYRRSESELVQYRGRFDSWYGIDASTVRPQDFQNGLITSAATAICAMLGDGDTAIEAERSIVGAVYCDIDGVEFSEQELQAGDVMVELETVRATVSPRELRRWVGATARVPAECRHSERVADRIDGPLFLDGSLYPMSVLPNVQFARAINQQRSTSQLVETEQLGTAAKAIQSRVNAIGTLMERDLPVVGIVKTISTSRVVDALRQKVRTSENPPLLPWAEDSQFLADVLYHDEPRQFSFTSWLVRTHRDPGARGEQVEPLGGFDIPAGYEPADFRRAFFFVRLPRGIVFRVEAPYGQVDTPSKRAEMQMFALGAIAEANGAPMVVDRADELARVPNDVRDYLTDVLDITEPVQDYNRDERFDFDFDSNDTHYA</sequence>
<name>A0A1I6HPL8_HALSD</name>
<gene>
    <name evidence="2" type="ORF">SAMN04487937_2797</name>
</gene>
<keyword evidence="3" id="KW-1185">Reference proteome</keyword>
<feature type="domain" description="NurA" evidence="1">
    <location>
        <begin position="69"/>
        <end position="387"/>
    </location>
</feature>
<evidence type="ECO:0000313" key="3">
    <source>
        <dbReference type="Proteomes" id="UP000198932"/>
    </source>
</evidence>
<reference evidence="3" key="1">
    <citation type="submission" date="2016-10" db="EMBL/GenBank/DDBJ databases">
        <authorList>
            <person name="Varghese N."/>
            <person name="Submissions S."/>
        </authorList>
    </citation>
    <scope>NUCLEOTIDE SEQUENCE [LARGE SCALE GENOMIC DNA]</scope>
    <source>
        <strain evidence="3">RD 26</strain>
    </source>
</reference>
<dbReference type="SMART" id="SM00933">
    <property type="entry name" value="NurA"/>
    <property type="match status" value="1"/>
</dbReference>
<accession>A0A1I6HPL8</accession>